<dbReference type="HOGENOM" id="CLU_046303_0_0_1"/>
<reference evidence="2" key="2">
    <citation type="submission" date="2015-01" db="EMBL/GenBank/DDBJ databases">
        <title>Evolutionary Origins and Diversification of the Mycorrhizal Mutualists.</title>
        <authorList>
            <consortium name="DOE Joint Genome Institute"/>
            <consortium name="Mycorrhizal Genomics Consortium"/>
            <person name="Kohler A."/>
            <person name="Kuo A."/>
            <person name="Nagy L.G."/>
            <person name="Floudas D."/>
            <person name="Copeland A."/>
            <person name="Barry K.W."/>
            <person name="Cichocki N."/>
            <person name="Veneault-Fourrey C."/>
            <person name="LaButti K."/>
            <person name="Lindquist E.A."/>
            <person name="Lipzen A."/>
            <person name="Lundell T."/>
            <person name="Morin E."/>
            <person name="Murat C."/>
            <person name="Riley R."/>
            <person name="Ohm R."/>
            <person name="Sun H."/>
            <person name="Tunlid A."/>
            <person name="Henrissat B."/>
            <person name="Grigoriev I.V."/>
            <person name="Hibbett D.S."/>
            <person name="Martin F."/>
        </authorList>
    </citation>
    <scope>NUCLEOTIDE SEQUENCE [LARGE SCALE GENOMIC DNA]</scope>
    <source>
        <strain evidence="2">LaAM-08-1</strain>
    </source>
</reference>
<evidence type="ECO:0000313" key="2">
    <source>
        <dbReference type="Proteomes" id="UP000054477"/>
    </source>
</evidence>
<evidence type="ECO:0000313" key="1">
    <source>
        <dbReference type="EMBL" id="KIK02273.1"/>
    </source>
</evidence>
<dbReference type="OrthoDB" id="3141919at2759"/>
<sequence length="389" mass="43848">MSSFLGLFKKKKKTAEKQNNLHGKSEPIATPSLLSLDIYSHHVHLYSDPLPIISNNALAIQALTPGNDFPHTTSTHLLSGPLIEFLQYSCQEASHWLINIAHDICDPVNRRGSLVIWREQQWLLVTDTDPLTASLYRYDLPMGVTVGLAKISLRAGKSHTSTTGNASTMADHVRQRDGKCWVSQAVRPLLNSHICPKRMGDHTAQIIFATFTSTDPPPNLSIFDEIFGLNLSMTLDDLFDLYQLGFHFVAPDLYECHLFVDSDDTVDLDYTISGTFERGDNYFNSPLIHGQHASPPHPLHNNIPPPGLFRWHYLQCVIKKFGHNNYKELQNINFLELPLQMEGDFDDDGTDSEAQWPSMALDLGRNAENSVREHAEHHQAVENWISSMT</sequence>
<name>A0A0C9Y2F0_9AGAR</name>
<reference evidence="1 2" key="1">
    <citation type="submission" date="2014-04" db="EMBL/GenBank/DDBJ databases">
        <authorList>
            <consortium name="DOE Joint Genome Institute"/>
            <person name="Kuo A."/>
            <person name="Kohler A."/>
            <person name="Nagy L.G."/>
            <person name="Floudas D."/>
            <person name="Copeland A."/>
            <person name="Barry K.W."/>
            <person name="Cichocki N."/>
            <person name="Veneault-Fourrey C."/>
            <person name="LaButti K."/>
            <person name="Lindquist E.A."/>
            <person name="Lipzen A."/>
            <person name="Lundell T."/>
            <person name="Morin E."/>
            <person name="Murat C."/>
            <person name="Sun H."/>
            <person name="Tunlid A."/>
            <person name="Henrissat B."/>
            <person name="Grigoriev I.V."/>
            <person name="Hibbett D.S."/>
            <person name="Martin F."/>
            <person name="Nordberg H.P."/>
            <person name="Cantor M.N."/>
            <person name="Hua S.X."/>
        </authorList>
    </citation>
    <scope>NUCLEOTIDE SEQUENCE [LARGE SCALE GENOMIC DNA]</scope>
    <source>
        <strain evidence="1 2">LaAM-08-1</strain>
    </source>
</reference>
<organism evidence="1 2">
    <name type="scientific">Laccaria amethystina LaAM-08-1</name>
    <dbReference type="NCBI Taxonomy" id="1095629"/>
    <lineage>
        <taxon>Eukaryota</taxon>
        <taxon>Fungi</taxon>
        <taxon>Dikarya</taxon>
        <taxon>Basidiomycota</taxon>
        <taxon>Agaricomycotina</taxon>
        <taxon>Agaricomycetes</taxon>
        <taxon>Agaricomycetidae</taxon>
        <taxon>Agaricales</taxon>
        <taxon>Agaricineae</taxon>
        <taxon>Hydnangiaceae</taxon>
        <taxon>Laccaria</taxon>
    </lineage>
</organism>
<protein>
    <submittedName>
        <fullName evidence="1">Uncharacterized protein</fullName>
    </submittedName>
</protein>
<keyword evidence="2" id="KW-1185">Reference proteome</keyword>
<dbReference type="AlphaFoldDB" id="A0A0C9Y2F0"/>
<accession>A0A0C9Y2F0</accession>
<dbReference type="Proteomes" id="UP000054477">
    <property type="component" value="Unassembled WGS sequence"/>
</dbReference>
<dbReference type="EMBL" id="KN838595">
    <property type="protein sequence ID" value="KIK02273.1"/>
    <property type="molecule type" value="Genomic_DNA"/>
</dbReference>
<proteinExistence type="predicted"/>
<gene>
    <name evidence="1" type="ORF">K443DRAFT_97297</name>
</gene>